<dbReference type="PANTHER" id="PTHR21422">
    <property type="entry name" value="RAB3 GTPASE-ACTIVATING PROTEIN CATALYTIC SUBUNIT"/>
    <property type="match status" value="1"/>
</dbReference>
<sequence>MEASFVSKARTAFHSAAAKAEKVFADIKKSDSVADRAGEDSDRQSPIASTPDSVSSKDESKNSSDARNSRRRPAPIKTKHDWQERFRNLRIGRRGAEEADKAENPTMAYALFDENICFASEREVKDSKMNSLAEDSNISNEDIIPATAIMRQLAVAVEAAKKYNSLKDLQASSRDSSPVRERAALGFSAMKSLVLREKDDKFINEFGSDEKVVSLIKSLLDAEGHFPGRKGDLGEGEFITVSSLTRDIHGAPAESFVVKLSEAIGSLKTLRKMSSFWCRVVAELRRLWSEGQYIPGIPPDEVPDLNSCLLYQQLQEAPLLTEDLIKETEEFVLRTGSVGAGCSQLLSDMQAFKAANPGCILEDFVRWHSPPDWMEGDINDEADETSDGGDLLSTRGQLSRRMQKEGNLWRELWETAKPIPAMRQTPLFDEDLAVEGILNILEDISPSELFEQLFISLLGSGLVIAESTLSTNLDLSKLFNECKDYIVATCQSGSWLEKIDDICQVYETVEAMLLNPHEATKSTVPPEETTPAGELKNQFKRLNFIFGSKDRQSQKDKKNMEDNPTRQPFSSIFSKKPPKPSNGSSADKAAGSVDNDWTIV</sequence>
<evidence type="ECO:0000256" key="1">
    <source>
        <dbReference type="SAM" id="MobiDB-lite"/>
    </source>
</evidence>
<feature type="domain" description="Rab3GAP catalytic subunit conserved" evidence="2">
    <location>
        <begin position="312"/>
        <end position="442"/>
    </location>
</feature>
<name>A0ABM4UJU3_COFAR</name>
<dbReference type="InterPro" id="IPR045700">
    <property type="entry name" value="Rab3GAP1"/>
</dbReference>
<dbReference type="PANTHER" id="PTHR21422:SF10">
    <property type="entry name" value="RAB3 GTPASE-ACTIVATING PROTEIN CATALYTIC SUBUNIT"/>
    <property type="match status" value="1"/>
</dbReference>
<organism evidence="3 4">
    <name type="scientific">Coffea arabica</name>
    <name type="common">Arabian coffee</name>
    <dbReference type="NCBI Taxonomy" id="13443"/>
    <lineage>
        <taxon>Eukaryota</taxon>
        <taxon>Viridiplantae</taxon>
        <taxon>Streptophyta</taxon>
        <taxon>Embryophyta</taxon>
        <taxon>Tracheophyta</taxon>
        <taxon>Spermatophyta</taxon>
        <taxon>Magnoliopsida</taxon>
        <taxon>eudicotyledons</taxon>
        <taxon>Gunneridae</taxon>
        <taxon>Pentapetalae</taxon>
        <taxon>asterids</taxon>
        <taxon>lamiids</taxon>
        <taxon>Gentianales</taxon>
        <taxon>Rubiaceae</taxon>
        <taxon>Ixoroideae</taxon>
        <taxon>Gardenieae complex</taxon>
        <taxon>Bertiereae - Coffeeae clade</taxon>
        <taxon>Coffeeae</taxon>
        <taxon>Coffea</taxon>
    </lineage>
</organism>
<feature type="compositionally biased region" description="Basic and acidic residues" evidence="1">
    <location>
        <begin position="550"/>
        <end position="564"/>
    </location>
</feature>
<evidence type="ECO:0000259" key="2">
    <source>
        <dbReference type="Pfam" id="PF13890"/>
    </source>
</evidence>
<dbReference type="InterPro" id="IPR026147">
    <property type="entry name" value="Rab3GAP1_conserved"/>
</dbReference>
<keyword evidence="3" id="KW-1185">Reference proteome</keyword>
<feature type="compositionally biased region" description="Basic and acidic residues" evidence="1">
    <location>
        <begin position="30"/>
        <end position="43"/>
    </location>
</feature>
<protein>
    <submittedName>
        <fullName evidence="4">Uncharacterized protein isoform X3</fullName>
    </submittedName>
</protein>
<feature type="region of interest" description="Disordered" evidence="1">
    <location>
        <begin position="30"/>
        <end position="85"/>
    </location>
</feature>
<evidence type="ECO:0000313" key="3">
    <source>
        <dbReference type="Proteomes" id="UP001652660"/>
    </source>
</evidence>
<proteinExistence type="predicted"/>
<dbReference type="RefSeq" id="XP_071907560.1">
    <property type="nucleotide sequence ID" value="XM_072051459.1"/>
</dbReference>
<gene>
    <name evidence="4" type="primary">LOC113690521</name>
</gene>
<dbReference type="Proteomes" id="UP001652660">
    <property type="component" value="Chromosome 5c"/>
</dbReference>
<accession>A0ABM4UJU3</accession>
<evidence type="ECO:0000313" key="4">
    <source>
        <dbReference type="RefSeq" id="XP_071907560.1"/>
    </source>
</evidence>
<dbReference type="GeneID" id="113690521"/>
<dbReference type="Pfam" id="PF13890">
    <property type="entry name" value="Rab3-GTPase_cat"/>
    <property type="match status" value="1"/>
</dbReference>
<feature type="compositionally biased region" description="Basic and acidic residues" evidence="1">
    <location>
        <begin position="55"/>
        <end position="68"/>
    </location>
</feature>
<reference evidence="4" key="1">
    <citation type="submission" date="2025-08" db="UniProtKB">
        <authorList>
            <consortium name="RefSeq"/>
        </authorList>
    </citation>
    <scope>IDENTIFICATION</scope>
    <source>
        <tissue evidence="4">Leaves</tissue>
    </source>
</reference>
<feature type="region of interest" description="Disordered" evidence="1">
    <location>
        <begin position="550"/>
        <end position="600"/>
    </location>
</feature>